<keyword evidence="6 13" id="KW-0067">ATP-binding</keyword>
<dbReference type="PIRSF" id="PIRSF039102">
    <property type="entry name" value="Ddl/VanB"/>
    <property type="match status" value="1"/>
</dbReference>
<dbReference type="SUPFAM" id="SSF52440">
    <property type="entry name" value="PreATP-grasp domain"/>
    <property type="match status" value="1"/>
</dbReference>
<feature type="binding site" evidence="12">
    <location>
        <position position="303"/>
    </location>
    <ligand>
        <name>Mg(2+)</name>
        <dbReference type="ChEBI" id="CHEBI:18420"/>
        <label>1</label>
    </ligand>
</feature>
<name>A0A2H0RDY2_9BACT</name>
<keyword evidence="3 10" id="KW-0963">Cytoplasm</keyword>
<feature type="binding site" evidence="12">
    <location>
        <position position="291"/>
    </location>
    <ligand>
        <name>Mg(2+)</name>
        <dbReference type="ChEBI" id="CHEBI:18420"/>
        <label>1</label>
    </ligand>
</feature>
<dbReference type="EC" id="6.3.2.4" evidence="10"/>
<dbReference type="PROSITE" id="PS50975">
    <property type="entry name" value="ATP_GRASP"/>
    <property type="match status" value="1"/>
</dbReference>
<dbReference type="EMBL" id="PCYI01000020">
    <property type="protein sequence ID" value="PIR44728.1"/>
    <property type="molecule type" value="Genomic_DNA"/>
</dbReference>
<feature type="active site" evidence="11">
    <location>
        <position position="156"/>
    </location>
</feature>
<comment type="catalytic activity">
    <reaction evidence="10">
        <text>2 D-alanine + ATP = D-alanyl-D-alanine + ADP + phosphate + H(+)</text>
        <dbReference type="Rhea" id="RHEA:11224"/>
        <dbReference type="ChEBI" id="CHEBI:15378"/>
        <dbReference type="ChEBI" id="CHEBI:30616"/>
        <dbReference type="ChEBI" id="CHEBI:43474"/>
        <dbReference type="ChEBI" id="CHEBI:57416"/>
        <dbReference type="ChEBI" id="CHEBI:57822"/>
        <dbReference type="ChEBI" id="CHEBI:456216"/>
        <dbReference type="EC" id="6.3.2.4"/>
    </reaction>
</comment>
<dbReference type="GO" id="GO:0008716">
    <property type="term" value="F:D-alanine-D-alanine ligase activity"/>
    <property type="evidence" value="ECO:0007669"/>
    <property type="project" value="UniProtKB-UniRule"/>
</dbReference>
<dbReference type="Gene3D" id="3.40.50.20">
    <property type="match status" value="1"/>
</dbReference>
<comment type="cofactor">
    <cofactor evidence="12">
        <name>Mg(2+)</name>
        <dbReference type="ChEBI" id="CHEBI:18420"/>
    </cofactor>
    <cofactor evidence="12">
        <name>Mn(2+)</name>
        <dbReference type="ChEBI" id="CHEBI:29035"/>
    </cofactor>
    <text evidence="12">Binds 2 magnesium or manganese ions per subunit.</text>
</comment>
<feature type="domain" description="ATP-grasp" evidence="14">
    <location>
        <begin position="110"/>
        <end position="336"/>
    </location>
</feature>
<dbReference type="InterPro" id="IPR005905">
    <property type="entry name" value="D_ala_D_ala"/>
</dbReference>
<dbReference type="GO" id="GO:0046872">
    <property type="term" value="F:metal ion binding"/>
    <property type="evidence" value="ECO:0007669"/>
    <property type="project" value="UniProtKB-KW"/>
</dbReference>
<comment type="pathway">
    <text evidence="10">Cell wall biogenesis; peptidoglycan biosynthesis.</text>
</comment>
<dbReference type="PANTHER" id="PTHR23132">
    <property type="entry name" value="D-ALANINE--D-ALANINE LIGASE"/>
    <property type="match status" value="1"/>
</dbReference>
<accession>A0A2H0RDY2</accession>
<dbReference type="GO" id="GO:0008360">
    <property type="term" value="P:regulation of cell shape"/>
    <property type="evidence" value="ECO:0007669"/>
    <property type="project" value="UniProtKB-KW"/>
</dbReference>
<evidence type="ECO:0000256" key="10">
    <source>
        <dbReference type="HAMAP-Rule" id="MF_00047"/>
    </source>
</evidence>
<comment type="caution">
    <text evidence="15">The sequence shown here is derived from an EMBL/GenBank/DDBJ whole genome shotgun (WGS) entry which is preliminary data.</text>
</comment>
<dbReference type="InterPro" id="IPR016185">
    <property type="entry name" value="PreATP-grasp_dom_sf"/>
</dbReference>
<dbReference type="SUPFAM" id="SSF56059">
    <property type="entry name" value="Glutathione synthetase ATP-binding domain-like"/>
    <property type="match status" value="1"/>
</dbReference>
<dbReference type="Pfam" id="PF07478">
    <property type="entry name" value="Dala_Dala_lig_C"/>
    <property type="match status" value="1"/>
</dbReference>
<evidence type="ECO:0000256" key="3">
    <source>
        <dbReference type="ARBA" id="ARBA00022490"/>
    </source>
</evidence>
<dbReference type="AlphaFoldDB" id="A0A2H0RDY2"/>
<sequence>MHKTRVAVVRGGPSNEYEVSLKTGAAVLKNLPEKYHGEDILVSKAGEWHCRGEVVAPHWVARHFDVAWNAMHGSYGEDGKVQHLLESLHMPFTGSHAYPSAAAMNKLVAKDYFRQHGIRTPYAVYIEESRDADFIADEVFKQVAPPWVIKPVSSGSSVGMSIARNRAELIHGIHHAFEHDHAVFVEQYLRGREATCGVVDSFRGKEHYALLPIEIIPPKRKVPPVQGPPSLDGHYQPLQSPLSFFDYKSKYDGSTQEICPGKFTSAEKRQIEELATKIHQALGLRHYSRSDFIVTPRGIYALEVNTLPGLTEESLLPKAIRAVGSSYPEFLDHILMLALNER</sequence>
<comment type="similarity">
    <text evidence="2 10">Belongs to the D-alanine--D-alanine ligase family.</text>
</comment>
<evidence type="ECO:0000259" key="14">
    <source>
        <dbReference type="PROSITE" id="PS50975"/>
    </source>
</evidence>
<gene>
    <name evidence="10" type="primary">ddl</name>
    <name evidence="15" type="ORF">COV10_03145</name>
</gene>
<keyword evidence="8 10" id="KW-0573">Peptidoglycan synthesis</keyword>
<feature type="active site" evidence="11">
    <location>
        <position position="314"/>
    </location>
</feature>
<dbReference type="Pfam" id="PF01820">
    <property type="entry name" value="Dala_Dala_lig_N"/>
    <property type="match status" value="1"/>
</dbReference>
<dbReference type="Gene3D" id="3.30.470.20">
    <property type="entry name" value="ATP-grasp fold, B domain"/>
    <property type="match status" value="1"/>
</dbReference>
<dbReference type="PROSITE" id="PS00844">
    <property type="entry name" value="DALA_DALA_LIGASE_2"/>
    <property type="match status" value="1"/>
</dbReference>
<evidence type="ECO:0000256" key="4">
    <source>
        <dbReference type="ARBA" id="ARBA00022598"/>
    </source>
</evidence>
<dbReference type="GO" id="GO:0009252">
    <property type="term" value="P:peptidoglycan biosynthetic process"/>
    <property type="evidence" value="ECO:0007669"/>
    <property type="project" value="UniProtKB-UniRule"/>
</dbReference>
<keyword evidence="4 10" id="KW-0436">Ligase</keyword>
<feature type="active site" evidence="11">
    <location>
        <position position="16"/>
    </location>
</feature>
<dbReference type="PANTHER" id="PTHR23132:SF23">
    <property type="entry name" value="D-ALANINE--D-ALANINE LIGASE B"/>
    <property type="match status" value="1"/>
</dbReference>
<keyword evidence="12" id="KW-0479">Metal-binding</keyword>
<dbReference type="InterPro" id="IPR011095">
    <property type="entry name" value="Dala_Dala_lig_C"/>
</dbReference>
<evidence type="ECO:0000256" key="1">
    <source>
        <dbReference type="ARBA" id="ARBA00004496"/>
    </source>
</evidence>
<evidence type="ECO:0000313" key="16">
    <source>
        <dbReference type="Proteomes" id="UP000228767"/>
    </source>
</evidence>
<dbReference type="GO" id="GO:0071555">
    <property type="term" value="P:cell wall organization"/>
    <property type="evidence" value="ECO:0007669"/>
    <property type="project" value="UniProtKB-KW"/>
</dbReference>
<dbReference type="InterPro" id="IPR011761">
    <property type="entry name" value="ATP-grasp"/>
</dbReference>
<protein>
    <recommendedName>
        <fullName evidence="10">D-alanine--D-alanine ligase</fullName>
        <ecNumber evidence="10">6.3.2.4</ecNumber>
    </recommendedName>
    <alternativeName>
        <fullName evidence="10">D-Ala-D-Ala ligase</fullName>
    </alternativeName>
    <alternativeName>
        <fullName evidence="10">D-alanylalanine synthetase</fullName>
    </alternativeName>
</protein>
<dbReference type="InterPro" id="IPR011127">
    <property type="entry name" value="Dala_Dala_lig_N"/>
</dbReference>
<proteinExistence type="inferred from homology"/>
<keyword evidence="9 10" id="KW-0961">Cell wall biogenesis/degradation</keyword>
<feature type="binding site" evidence="12">
    <location>
        <position position="305"/>
    </location>
    <ligand>
        <name>Mg(2+)</name>
        <dbReference type="ChEBI" id="CHEBI:18420"/>
        <label>2</label>
    </ligand>
</feature>
<dbReference type="InterPro" id="IPR000291">
    <property type="entry name" value="D-Ala_lig_Van_CS"/>
</dbReference>
<evidence type="ECO:0000256" key="9">
    <source>
        <dbReference type="ARBA" id="ARBA00023316"/>
    </source>
</evidence>
<dbReference type="Gene3D" id="3.30.1490.20">
    <property type="entry name" value="ATP-grasp fold, A domain"/>
    <property type="match status" value="1"/>
</dbReference>
<evidence type="ECO:0000313" key="15">
    <source>
        <dbReference type="EMBL" id="PIR44728.1"/>
    </source>
</evidence>
<organism evidence="15 16">
    <name type="scientific">Candidatus Vogelbacteria bacterium CG10_big_fil_rev_8_21_14_0_10_51_16</name>
    <dbReference type="NCBI Taxonomy" id="1975045"/>
    <lineage>
        <taxon>Bacteria</taxon>
        <taxon>Candidatus Vogeliibacteriota</taxon>
    </lineage>
</organism>
<dbReference type="UniPathway" id="UPA00219"/>
<dbReference type="HAMAP" id="MF_00047">
    <property type="entry name" value="Dala_Dala_lig"/>
    <property type="match status" value="1"/>
</dbReference>
<keyword evidence="7 10" id="KW-0133">Cell shape</keyword>
<keyword evidence="12" id="KW-0460">Magnesium</keyword>
<evidence type="ECO:0000256" key="12">
    <source>
        <dbReference type="PIRSR" id="PIRSR039102-3"/>
    </source>
</evidence>
<keyword evidence="12" id="KW-0464">Manganese</keyword>
<dbReference type="Proteomes" id="UP000228767">
    <property type="component" value="Unassembled WGS sequence"/>
</dbReference>
<dbReference type="GO" id="GO:0005524">
    <property type="term" value="F:ATP binding"/>
    <property type="evidence" value="ECO:0007669"/>
    <property type="project" value="UniProtKB-UniRule"/>
</dbReference>
<evidence type="ECO:0000256" key="13">
    <source>
        <dbReference type="PROSITE-ProRule" id="PRU00409"/>
    </source>
</evidence>
<keyword evidence="5 13" id="KW-0547">Nucleotide-binding</keyword>
<comment type="subcellular location">
    <subcellularLocation>
        <location evidence="1 10">Cytoplasm</location>
    </subcellularLocation>
</comment>
<comment type="function">
    <text evidence="10">Cell wall formation.</text>
</comment>
<feature type="binding site" evidence="12">
    <location>
        <position position="303"/>
    </location>
    <ligand>
        <name>Mg(2+)</name>
        <dbReference type="ChEBI" id="CHEBI:18420"/>
        <label>2</label>
    </ligand>
</feature>
<evidence type="ECO:0000256" key="11">
    <source>
        <dbReference type="PIRSR" id="PIRSR039102-1"/>
    </source>
</evidence>
<reference evidence="15 16" key="1">
    <citation type="submission" date="2017-09" db="EMBL/GenBank/DDBJ databases">
        <title>Depth-based differentiation of microbial function through sediment-hosted aquifers and enrichment of novel symbionts in the deep terrestrial subsurface.</title>
        <authorList>
            <person name="Probst A.J."/>
            <person name="Ladd B."/>
            <person name="Jarett J.K."/>
            <person name="Geller-Mcgrath D.E."/>
            <person name="Sieber C.M."/>
            <person name="Emerson J.B."/>
            <person name="Anantharaman K."/>
            <person name="Thomas B.C."/>
            <person name="Malmstrom R."/>
            <person name="Stieglmeier M."/>
            <person name="Klingl A."/>
            <person name="Woyke T."/>
            <person name="Ryan C.M."/>
            <person name="Banfield J.F."/>
        </authorList>
    </citation>
    <scope>NUCLEOTIDE SEQUENCE [LARGE SCALE GENOMIC DNA]</scope>
    <source>
        <strain evidence="15">CG10_big_fil_rev_8_21_14_0_10_51_16</strain>
    </source>
</reference>
<evidence type="ECO:0000256" key="5">
    <source>
        <dbReference type="ARBA" id="ARBA00022741"/>
    </source>
</evidence>
<evidence type="ECO:0000256" key="8">
    <source>
        <dbReference type="ARBA" id="ARBA00022984"/>
    </source>
</evidence>
<dbReference type="GO" id="GO:0005737">
    <property type="term" value="C:cytoplasm"/>
    <property type="evidence" value="ECO:0007669"/>
    <property type="project" value="UniProtKB-SubCell"/>
</dbReference>
<evidence type="ECO:0000256" key="6">
    <source>
        <dbReference type="ARBA" id="ARBA00022840"/>
    </source>
</evidence>
<evidence type="ECO:0000256" key="2">
    <source>
        <dbReference type="ARBA" id="ARBA00010871"/>
    </source>
</evidence>
<evidence type="ECO:0000256" key="7">
    <source>
        <dbReference type="ARBA" id="ARBA00022960"/>
    </source>
</evidence>
<dbReference type="InterPro" id="IPR013815">
    <property type="entry name" value="ATP_grasp_subdomain_1"/>
</dbReference>